<feature type="non-terminal residue" evidence="2">
    <location>
        <position position="1"/>
    </location>
</feature>
<reference evidence="2" key="1">
    <citation type="submission" date="2020-02" db="EMBL/GenBank/DDBJ databases">
        <authorList>
            <person name="Meier V. D."/>
        </authorList>
    </citation>
    <scope>NUCLEOTIDE SEQUENCE</scope>
    <source>
        <strain evidence="2">AVDCRST_MAG26</strain>
    </source>
</reference>
<feature type="region of interest" description="Disordered" evidence="1">
    <location>
        <begin position="26"/>
        <end position="60"/>
    </location>
</feature>
<organism evidence="2">
    <name type="scientific">uncultured Chloroflexia bacterium</name>
    <dbReference type="NCBI Taxonomy" id="1672391"/>
    <lineage>
        <taxon>Bacteria</taxon>
        <taxon>Bacillati</taxon>
        <taxon>Chloroflexota</taxon>
        <taxon>Chloroflexia</taxon>
        <taxon>environmental samples</taxon>
    </lineage>
</organism>
<sequence length="60" mass="6668">WQNALNAGKARRLAIRLALVLATPDDASTRTSRRLRLSKATRRRRSSSARAACVRHPKAS</sequence>
<evidence type="ECO:0000313" key="2">
    <source>
        <dbReference type="EMBL" id="CAA9242186.1"/>
    </source>
</evidence>
<name>A0A6J4I633_9CHLR</name>
<gene>
    <name evidence="2" type="ORF">AVDCRST_MAG26-1498</name>
</gene>
<feature type="non-terminal residue" evidence="2">
    <location>
        <position position="60"/>
    </location>
</feature>
<accession>A0A6J4I633</accession>
<evidence type="ECO:0000256" key="1">
    <source>
        <dbReference type="SAM" id="MobiDB-lite"/>
    </source>
</evidence>
<dbReference type="EMBL" id="CADCTK010000350">
    <property type="protein sequence ID" value="CAA9242186.1"/>
    <property type="molecule type" value="Genomic_DNA"/>
</dbReference>
<feature type="compositionally biased region" description="Basic residues" evidence="1">
    <location>
        <begin position="31"/>
        <end position="60"/>
    </location>
</feature>
<proteinExistence type="predicted"/>
<dbReference type="AlphaFoldDB" id="A0A6J4I633"/>
<protein>
    <submittedName>
        <fullName evidence="2">Uncharacterized protein</fullName>
    </submittedName>
</protein>